<protein>
    <submittedName>
        <fullName evidence="6">G protein-coupled receptor</fullName>
    </submittedName>
</protein>
<gene>
    <name evidence="6" type="primary">WBGene00280736</name>
</gene>
<dbReference type="OrthoDB" id="5803780at2759"/>
<accession>A0A8R1UZ22</accession>
<dbReference type="AlphaFoldDB" id="A0A2A6D3B0"/>
<comment type="similarity">
    <text evidence="2">Belongs to the nematode receptor-like protein srd family.</text>
</comment>
<dbReference type="Proteomes" id="UP000005239">
    <property type="component" value="Unassembled WGS sequence"/>
</dbReference>
<keyword evidence="7" id="KW-1185">Reference proteome</keyword>
<keyword evidence="3" id="KW-0812">Transmembrane</keyword>
<dbReference type="Pfam" id="PF10317">
    <property type="entry name" value="7TM_GPCR_Srd"/>
    <property type="match status" value="1"/>
</dbReference>
<organism evidence="6 7">
    <name type="scientific">Pristionchus pacificus</name>
    <name type="common">Parasitic nematode worm</name>
    <dbReference type="NCBI Taxonomy" id="54126"/>
    <lineage>
        <taxon>Eukaryota</taxon>
        <taxon>Metazoa</taxon>
        <taxon>Ecdysozoa</taxon>
        <taxon>Nematoda</taxon>
        <taxon>Chromadorea</taxon>
        <taxon>Rhabditida</taxon>
        <taxon>Rhabditina</taxon>
        <taxon>Diplogasteromorpha</taxon>
        <taxon>Diplogasteroidea</taxon>
        <taxon>Neodiplogasteridae</taxon>
        <taxon>Pristionchus</taxon>
    </lineage>
</organism>
<name>A0A2A6D3B0_PRIPA</name>
<keyword evidence="4" id="KW-1133">Transmembrane helix</keyword>
<evidence type="ECO:0000256" key="2">
    <source>
        <dbReference type="ARBA" id="ARBA00009166"/>
    </source>
</evidence>
<dbReference type="InterPro" id="IPR019421">
    <property type="entry name" value="7TM_GPCR_serpentine_rcpt_Srd"/>
</dbReference>
<reference evidence="6" key="2">
    <citation type="submission" date="2022-06" db="UniProtKB">
        <authorList>
            <consortium name="EnsemblMetazoa"/>
        </authorList>
    </citation>
    <scope>IDENTIFICATION</scope>
    <source>
        <strain evidence="6">PS312</strain>
    </source>
</reference>
<evidence type="ECO:0000256" key="3">
    <source>
        <dbReference type="ARBA" id="ARBA00022692"/>
    </source>
</evidence>
<dbReference type="PANTHER" id="PTHR22945">
    <property type="entry name" value="SERPENTINE RECEPTOR, CLASS D DELTA"/>
    <property type="match status" value="1"/>
</dbReference>
<evidence type="ECO:0000256" key="5">
    <source>
        <dbReference type="ARBA" id="ARBA00023136"/>
    </source>
</evidence>
<proteinExistence type="inferred from homology"/>
<reference evidence="7" key="1">
    <citation type="journal article" date="2008" name="Nat. Genet.">
        <title>The Pristionchus pacificus genome provides a unique perspective on nematode lifestyle and parasitism.</title>
        <authorList>
            <person name="Dieterich C."/>
            <person name="Clifton S.W."/>
            <person name="Schuster L.N."/>
            <person name="Chinwalla A."/>
            <person name="Delehaunty K."/>
            <person name="Dinkelacker I."/>
            <person name="Fulton L."/>
            <person name="Fulton R."/>
            <person name="Godfrey J."/>
            <person name="Minx P."/>
            <person name="Mitreva M."/>
            <person name="Roeseler W."/>
            <person name="Tian H."/>
            <person name="Witte H."/>
            <person name="Yang S.P."/>
            <person name="Wilson R.K."/>
            <person name="Sommer R.J."/>
        </authorList>
    </citation>
    <scope>NUCLEOTIDE SEQUENCE [LARGE SCALE GENOMIC DNA]</scope>
    <source>
        <strain evidence="7">PS312</strain>
    </source>
</reference>
<evidence type="ECO:0000256" key="4">
    <source>
        <dbReference type="ARBA" id="ARBA00022989"/>
    </source>
</evidence>
<comment type="subcellular location">
    <subcellularLocation>
        <location evidence="1">Membrane</location>
        <topology evidence="1">Multi-pass membrane protein</topology>
    </subcellularLocation>
</comment>
<sequence length="152" mass="17279">MYTTADSLHIALLATIDISAMLTNFIYINAENDALIFASPHEYCMCGFSRVVLQFNNFGGRIVLIYIGPCEYINAQWCHLFLVANVNFLAHSVILLVLSFAYRLWIVTKGTKAQRKQSRLWTASLLFIFAFFLLNAVIVIVKCRLTDGALRY</sequence>
<evidence type="ECO:0000313" key="7">
    <source>
        <dbReference type="Proteomes" id="UP000005239"/>
    </source>
</evidence>
<dbReference type="GO" id="GO:0016020">
    <property type="term" value="C:membrane"/>
    <property type="evidence" value="ECO:0007669"/>
    <property type="project" value="UniProtKB-SubCell"/>
</dbReference>
<dbReference type="InterPro" id="IPR050920">
    <property type="entry name" value="Nematode_rcpt-like_delta"/>
</dbReference>
<dbReference type="EnsemblMetazoa" id="PPA42367.1">
    <property type="protein sequence ID" value="PPA42367.1"/>
    <property type="gene ID" value="WBGene00280736"/>
</dbReference>
<dbReference type="PANTHER" id="PTHR22945:SF40">
    <property type="entry name" value="SERPENTINE RECEPTOR, CLASS D (DELTA)-RELATED"/>
    <property type="match status" value="1"/>
</dbReference>
<evidence type="ECO:0000256" key="1">
    <source>
        <dbReference type="ARBA" id="ARBA00004141"/>
    </source>
</evidence>
<accession>A0A2A6D3B0</accession>
<keyword evidence="5" id="KW-0472">Membrane</keyword>
<evidence type="ECO:0000313" key="6">
    <source>
        <dbReference type="EnsemblMetazoa" id="PPA42367.1"/>
    </source>
</evidence>